<dbReference type="PANTHER" id="PTHR24141:SF1">
    <property type="entry name" value="2-5A-DEPENDENT RIBONUCLEASE"/>
    <property type="match status" value="1"/>
</dbReference>
<feature type="coiled-coil region" evidence="4">
    <location>
        <begin position="4380"/>
        <end position="4407"/>
    </location>
</feature>
<feature type="compositionally biased region" description="Basic and acidic residues" evidence="5">
    <location>
        <begin position="2506"/>
        <end position="2521"/>
    </location>
</feature>
<feature type="region of interest" description="Disordered" evidence="5">
    <location>
        <begin position="779"/>
        <end position="829"/>
    </location>
</feature>
<feature type="compositionally biased region" description="Polar residues" evidence="5">
    <location>
        <begin position="3971"/>
        <end position="3981"/>
    </location>
</feature>
<feature type="repeat" description="ANK" evidence="3">
    <location>
        <begin position="136"/>
        <end position="168"/>
    </location>
</feature>
<evidence type="ECO:0000313" key="7">
    <source>
        <dbReference type="Proteomes" id="UP000241762"/>
    </source>
</evidence>
<evidence type="ECO:0000256" key="3">
    <source>
        <dbReference type="PROSITE-ProRule" id="PRU00023"/>
    </source>
</evidence>
<feature type="compositionally biased region" description="Polar residues" evidence="5">
    <location>
        <begin position="515"/>
        <end position="531"/>
    </location>
</feature>
<dbReference type="GO" id="GO:0004540">
    <property type="term" value="F:RNA nuclease activity"/>
    <property type="evidence" value="ECO:0007669"/>
    <property type="project" value="TreeGrafter"/>
</dbReference>
<feature type="region of interest" description="Disordered" evidence="5">
    <location>
        <begin position="3382"/>
        <end position="3404"/>
    </location>
</feature>
<accession>A0A2P1P6U6</accession>
<feature type="repeat" description="ANK" evidence="3">
    <location>
        <begin position="638"/>
        <end position="670"/>
    </location>
</feature>
<evidence type="ECO:0000256" key="4">
    <source>
        <dbReference type="SAM" id="Coils"/>
    </source>
</evidence>
<dbReference type="SUPFAM" id="SSF48403">
    <property type="entry name" value="Ankyrin repeat"/>
    <property type="match status" value="2"/>
</dbReference>
<feature type="compositionally biased region" description="Low complexity" evidence="5">
    <location>
        <begin position="3935"/>
        <end position="3946"/>
    </location>
</feature>
<feature type="compositionally biased region" description="Polar residues" evidence="5">
    <location>
        <begin position="3757"/>
        <end position="3785"/>
    </location>
</feature>
<feature type="compositionally biased region" description="Polar residues" evidence="5">
    <location>
        <begin position="4168"/>
        <end position="4193"/>
    </location>
</feature>
<keyword evidence="4" id="KW-0175">Coiled coil</keyword>
<feature type="compositionally biased region" description="Basic and acidic residues" evidence="5">
    <location>
        <begin position="2297"/>
        <end position="2306"/>
    </location>
</feature>
<dbReference type="GO" id="GO:0003723">
    <property type="term" value="F:RNA binding"/>
    <property type="evidence" value="ECO:0007669"/>
    <property type="project" value="TreeGrafter"/>
</dbReference>
<evidence type="ECO:0000256" key="2">
    <source>
        <dbReference type="ARBA" id="ARBA00023043"/>
    </source>
</evidence>
<evidence type="ECO:0000313" key="6">
    <source>
        <dbReference type="EMBL" id="AVP86977.1"/>
    </source>
</evidence>
<dbReference type="Pfam" id="PF00023">
    <property type="entry name" value="Ank"/>
    <property type="match status" value="3"/>
</dbReference>
<feature type="repeat" description="ANK" evidence="3">
    <location>
        <begin position="269"/>
        <end position="301"/>
    </location>
</feature>
<dbReference type="InterPro" id="IPR002110">
    <property type="entry name" value="Ankyrin_rpt"/>
</dbReference>
<feature type="coiled-coil region" evidence="4">
    <location>
        <begin position="3819"/>
        <end position="3846"/>
    </location>
</feature>
<feature type="compositionally biased region" description="Basic and acidic residues" evidence="5">
    <location>
        <begin position="3384"/>
        <end position="3393"/>
    </location>
</feature>
<feature type="region of interest" description="Disordered" evidence="5">
    <location>
        <begin position="4316"/>
        <end position="4348"/>
    </location>
</feature>
<gene>
    <name evidence="6" type="ORF">phytr_130</name>
</gene>
<feature type="compositionally biased region" description="Polar residues" evidence="5">
    <location>
        <begin position="802"/>
        <end position="813"/>
    </location>
</feature>
<feature type="coiled-coil region" evidence="4">
    <location>
        <begin position="2816"/>
        <end position="2880"/>
    </location>
</feature>
<sequence>MAQNDDQKNQNPTQQKITTGPKVQELVICVRHGDKDEVERLLEEGVDINAKWRGNALTPTALHEVARFQRKKVKNSADTNAEKEDMVRYLIERGASVNIQDGIGATPLHYAVQNGSQSIVQYLIEHEAKIDTQDELGKTPLHYAAEDGNLGTIQSLIERGANIEVADKGGKTPLHYAIENGSQSIVQYLIEYEAKIDTPDKNGKTPLHYAATHAQKDIADYLVGQGANINAVDNNKRIPLHLAAERGDLDTVQYLVGQQSTSINALDKAGRTPLHYAATCMQKDIAEYLVGQGADINAVDNNKRIPLHLAAELGGPDTVQYLVGQEGAKINAVDKDGSAPLHLAVGDTHLSFFRRSKDVDVVKTLLQGGADVNLKNNIGQTPLSYTSNNPEIKKLLEDAKNNQPPQTAQSNSITLGSTGQTYTSPPPKNIDPNTPIQTSPNVDDLPPPPPPQQADSLSPIANKEATVLRAEVSSSSPNASEIQGTSVPGSTPPPSAATLTPETTPKGTTQEQQTLGNVQGEWQNVTRSSGKINLGKKSFEGEERGSVDSGSITLDDIPPESNDTTNIHQNQNVVANTSSKKVDEFGDAEDVSPTGSERTSSTNTPQNFALENHNSKPISIVPGSSGPQDLDIDTLDNLGNAPLHRAVLTGDAKDVKALIEQGANVNVKDTFGSTPLHRAAVLGNKDIVKYLINQGADIKATNNIGSTPLHEAVQSENKTLVEYLVKKGAEVNAKNELGATPLDVANRLKNKAIVKYLATKSPGMTVREKDDKMPEELAQNNQIKNVTSKSKQKSQALPRDVTQPSPQITAPQDTTKDATKQADKSTKSVNVFGNSGMNIANMFNITKSTRVDKPFEEKTIPQMRQEIIRDLKENNSQKDIEAIRLKTQLYYEKMRDENKIETKPLAFEFKNTESPEEWDRISRALGNYITATDKEGNNILHQMAEKGNMVGIENLLRGSMNAVDQAVLLEQKNNRGRNATTTVIGAHAENSPFFDLAAELLINSVDDYINEKEWKPIYDEHNLTYMPPSYSTYTSPTRYKKGLTKALEVLSRAGAIDTLQPGLPPEVFKNLVNHKMSDREFDEIKPSYVQSKDALVIQNDRVIDALNKGSSTVAKEAMADFEKSLDHSPGLRLALERNPTALSNLADIAINQPLDHPNLTKVLGRIAIESLDQRTNSGEQNITRALENNPALAKCMQFVDAVKAEYTERKGLEEKIDIAKNYIKQNSEKISQALKPKERQIDPTQDRSGKTPQELQIEGQRTQPNAQSSDGPAQTNTPEQTSQNTPQPTVDKRPPIFNVLGKRKSKGMNVTDLPNPINIRSTPKSFEQKSTFEMREDILSDIRTPGRDNEVTTSKIQTYYEELNKQNKVAERPLAHEFARTNDAEELRQAARGLGNEIHARDDKGNSLLHIMIQEGNLRGAENLLSSVTPINRARLLEGINVEGHTPADVAINSYKESTASKSRMKFINESKESTEQKKLIKTLGLLYDFGAIDTMRDYLPERVLKKLADHKMPDAEFAQIKPSAVDNKTKLVMANELVMRSLVEGNEVDEKALGDFVSSLRHSPGLRRRLEQNPVVLSNLVDQSTIHPDLPEVLGTIALESLDQRTMPNQQSINRALENNEGLARCMDFAYNTQAQENYINDNNRKELEQKLHLVQTYFNPDIGDISKAIQEPKPELTQQASVEIDKEIRQPVTELNQIDKPTDPKHSPQEHTQAVQQFLQTGKEFIHAIGQAPQEIKWRDIGPGKQEFRFTVDGQKEDRITASLVKYKDGGVCRRLEIPDTMEYKGEVSMSFAVRYDGNEMVPDAPDVPRLNVKFEGGKKVGCEITGRFEQIFDKGKDDEPLYAIRDGKKVYFGMTCGDYRALQAEISQNRSQGLAGDKIEKSQPALALDGVNIGPNRQKQQEIYRPQPSPTKPQRTLEDIEGTALSAAAKMFDKAEKAVAQKEGQDAALNAAAKMFDTAEKEIASKPQTIQSPEDIAKLLKEAEQSLGSMERDITNLKKKRQSVLDIFDDKLNQEASPQQRKEDEKAYTPVKEDELKMIKADTQYDIFKTRLAGLEDRINNPQNYGTENAKDLKESFQNFQNDIGEIKKEFQVLSQDYDATIQNETPRAKEQPKIETEDPKVETPPQSGPSEQAIVPTQSTKKFIEQGSLGQVSGLEMEVIKAILEGKEIDRLRSSWIKKAAKDIEGPQEERRAGAVEKVDSAIRKFESIAPTLIAKDREDASKQDISQSAGEEQRRVLEERALRGIIDGRRTSDESRMQDLAAKMKLEEIAAKQPQPPTIQIPPQPLLAIEDDPARRTKAEDITPPPPSRRQAEEGATVDSSLSPDIKPSQEIDLNKSNDPARRTNAEDIKPPPPSGRQAEEGATVDSSLSPDIKPSQEIDLNKSNDPARRTNAEDIKPPPPSGRQAEEGATVDSSLSPDIKPSQEIDLNKSNDPARRTKAEDIKPPPPSGRQAEEGGIVDSSLSPDIKPSQEIDQDKAVDLSNSEQAKSVTTQQSVQNTSADKKENQAAKIAEDNAIERTSKEGAAAMAAAAGLATNVVATAISSATQNVSKKIAKEKVANFAAPPSQAQTIPQEPQAVAVSNNQQIEEDKKAKENYIATLENRRDEAREYLKDISPAVENLQKGLEDLTEKTTQLKSNHPIQRDLPKHQEKFNEVQNFRQEVANGLAVLEEEIKRVNQSDATVPDEQERRQFGAPVRSSEEDLKLINTLSDSIQKSNEAGQKTLDKKELERLRKTAARLAKIQQGLKQQQDQLKRSIEKRNAATTIQSAYRGMKGREVAREEKGKADYLVAIQTRKNESQTYLDTINPAIEQTSKALEKLKEDASKLKKLEEVEGFKDKAKDSQDKYQEHSNNFRNIQGDRNEIQDRLNQLDEEMVRMEKPGEVIPKTEERPKYTNPIRDVGTAIEVINKFSDSIKQTNLEVNNTLREYNQVQKAQKQEAARIAEMDRGQYIKALESRISEGKSYLNSLGEVGESLEELKNTVKPLREDHPAKQDYAKISNEFENRNTEVEDRLQELRNELKRVQNKLSPMPSQDERKALESPLKINEDDINKLKDSIASSKKMGLDAQLETVQAITPPPQPEKAITTPLPPMARILEEIQQDQRESVALASQAPVVQQKDEEILKTLEEARRAVQNIGQAIQDINSRFTGMMDTLDARDKQEKVDRPGDGVIRIDIKEAQNKVTKVTKRYDELNKRLENLAQGLDSEVYGDKYGKPTEEKLKSIIKEAKETNQSIQTVRDEHAITLNNEIFKQSPSAEQKADAPEQIVKQETEAQKPKPELSSQTPLEESPLQNEATSQNIGKSSFLQQRENLTLSNNVEAFGENSLKGVTVARSGSTSLKVEQTSVSSSADVGTTSNTTQAMAEIQTPEIRTTAPDLRRGDDTTQKTDSLVPTNTDMSNALTINVGSSTPSQTPEIAPPAPTKATVSIGGLNVIDSSKYVKPEVTTPLTETAEPITPKQSEADKLIEKIEGDLRKMRDATSSAGAKKTGLMENFVEARKLGAPNLPTEESLQKLGKDTLDRLEKDYKEFEERLAKFREDKENQQESLNKLSNEVAAKNGQEIGLLNSVTTNIDKQNAELEKAIQVERPKLATTEQYAQAQKSIDDIQQEVSRLRTKIQDISQKDLEELAINSTLMPKELKNRLQGTSLTGDNIGEILNKEVNKLEEKIEKTRETLNSPDSKRYIKTNDILSIPGSLRNDLKGINNNLTDINQSIQKLPKLKVKTTAPEVVKESDVPPSAPLVARAAEPDTNSLPLHPLPTNTKEQSAPNPVEQNISLTPLPPLEIKRSEPPKPEPMKEELTTLFNQANELLKKQDDANKQFSNKVNEIELKIEALEGADPDKASKAYSQLNEIQKREGLVSFKELEKIEKDVNLKDEERKKALGGFVRSVEESIKTTTSKNQELEEFSKNMETTSLTKTLEQNLDINTQTQPIQNQTPVSSPEPVTRTADLPQSQREEVATEQFRSVLQQITERPTKEDQSKLNTVYRKGYSGAKNRVRLAPISNAPTIPPQVVQVPPPHPVPVPPPHPVPVPPPHPVPVPPPHPVPVPQSVEESRPRQASTMPPKPPISTQAPTAVRDSSPLPQAVPTGPSQPAVISPAPPTVSDTPSQTTKTGSDNVNRGEKLVETSTPSTPVQPTTLESPSVPQPTTTDLRKVSEIRVQSNDISVNKQTEPTTNPVTVTYGNSAAGKQEKQRPVYGSGVGQSFPLDETNNKALSTEAQPSTTQHSEGRGQLSKADLQPLPSIQSNSNRSADPWVKKSLDQLAKEASDKAAAAPEHAKVANSASTTDLHLPARNETQSVNERLSEMTGNLAGGPKPKDPNLSDGKNTSSALEKDGDKEPIQSAVTVWGEVPKNQQNTTPRPEDLSGLAKVADEAAKLSGLKQERKTLEGKLEEATVNKVKNTTLWSKIPLTQAWAESDNSNKVYDQAHKELNEVDNQIKTLTVPRSDKMQQQGLEGPEAVFSLPQGLMNPEGNPYQKSSPGANQGVTDTWADAVNHINGFTPIREILEQDSTNKGAIQEAQDLFENYDHDIEGNAVAFSCYTNLRHGGRAGSNIAKQLNVSKNIAIREELSKTLGAEMKRSLERQQSLGSPTVHSNTTPRGNQPNNKHHKGGAFIG</sequence>
<feature type="compositionally biased region" description="Basic and acidic residues" evidence="5">
    <location>
        <begin position="2333"/>
        <end position="2355"/>
    </location>
</feature>
<dbReference type="RefSeq" id="WP_106873856.1">
    <property type="nucleotide sequence ID" value="NZ_CP027845.1"/>
</dbReference>
<feature type="region of interest" description="Disordered" evidence="5">
    <location>
        <begin position="2106"/>
        <end position="2138"/>
    </location>
</feature>
<feature type="region of interest" description="Disordered" evidence="5">
    <location>
        <begin position="4271"/>
        <end position="4302"/>
    </location>
</feature>
<feature type="coiled-coil region" evidence="4">
    <location>
        <begin position="3006"/>
        <end position="3033"/>
    </location>
</feature>
<feature type="compositionally biased region" description="Polar residues" evidence="5">
    <location>
        <begin position="561"/>
        <end position="579"/>
    </location>
</feature>
<feature type="region of interest" description="Disordered" evidence="5">
    <location>
        <begin position="3935"/>
        <end position="4218"/>
    </location>
</feature>
<dbReference type="PROSITE" id="PS50096">
    <property type="entry name" value="IQ"/>
    <property type="match status" value="1"/>
</dbReference>
<feature type="region of interest" description="Disordered" evidence="5">
    <location>
        <begin position="3901"/>
        <end position="3922"/>
    </location>
</feature>
<feature type="repeat" description="ANK" evidence="3">
    <location>
        <begin position="671"/>
        <end position="703"/>
    </location>
</feature>
<feature type="region of interest" description="Disordered" evidence="5">
    <location>
        <begin position="2218"/>
        <end position="2521"/>
    </location>
</feature>
<feature type="region of interest" description="Disordered" evidence="5">
    <location>
        <begin position="1898"/>
        <end position="1919"/>
    </location>
</feature>
<feature type="compositionally biased region" description="Polar residues" evidence="5">
    <location>
        <begin position="472"/>
        <end position="484"/>
    </location>
</feature>
<dbReference type="PANTHER" id="PTHR24141">
    <property type="entry name" value="2-5A-DEPENDENT RIBONUCLEASE"/>
    <property type="match status" value="1"/>
</dbReference>
<feature type="compositionally biased region" description="Polar residues" evidence="5">
    <location>
        <begin position="779"/>
        <end position="795"/>
    </location>
</feature>
<dbReference type="Proteomes" id="UP000241762">
    <property type="component" value="Chromosome"/>
</dbReference>
<feature type="region of interest" description="Disordered" evidence="5">
    <location>
        <begin position="2684"/>
        <end position="2703"/>
    </location>
</feature>
<feature type="compositionally biased region" description="Low complexity" evidence="5">
    <location>
        <begin position="4136"/>
        <end position="4147"/>
    </location>
</feature>
<feature type="region of interest" description="Disordered" evidence="5">
    <location>
        <begin position="401"/>
        <end position="457"/>
    </location>
</feature>
<feature type="repeat" description="ANK" evidence="3">
    <location>
        <begin position="202"/>
        <end position="234"/>
    </location>
</feature>
<protein>
    <submittedName>
        <fullName evidence="6">Uncharacterized protein</fullName>
    </submittedName>
</protein>
<feature type="compositionally biased region" description="Polar residues" evidence="5">
    <location>
        <begin position="401"/>
        <end position="423"/>
    </location>
</feature>
<feature type="compositionally biased region" description="Polar residues" evidence="5">
    <location>
        <begin position="2486"/>
        <end position="2505"/>
    </location>
</feature>
<name>A0A2P1P6U6_9RICK</name>
<dbReference type="OrthoDB" id="7163282at2"/>
<dbReference type="PROSITE" id="PS50297">
    <property type="entry name" value="ANK_REP_REGION"/>
    <property type="match status" value="10"/>
</dbReference>
<feature type="repeat" description="ANK" evidence="3">
    <location>
        <begin position="302"/>
        <end position="335"/>
    </location>
</feature>
<feature type="compositionally biased region" description="Basic and acidic residues" evidence="5">
    <location>
        <begin position="2427"/>
        <end position="2449"/>
    </location>
</feature>
<feature type="compositionally biased region" description="Basic and acidic residues" evidence="5">
    <location>
        <begin position="1235"/>
        <end position="1249"/>
    </location>
</feature>
<feature type="compositionally biased region" description="Basic residues" evidence="5">
    <location>
        <begin position="4616"/>
        <end position="4626"/>
    </location>
</feature>
<feature type="region of interest" description="Disordered" evidence="5">
    <location>
        <begin position="3258"/>
        <end position="3305"/>
    </location>
</feature>
<feature type="compositionally biased region" description="Basic and acidic residues" evidence="5">
    <location>
        <begin position="2110"/>
        <end position="2125"/>
    </location>
</feature>
<feature type="region of interest" description="Disordered" evidence="5">
    <location>
        <begin position="4591"/>
        <end position="4626"/>
    </location>
</feature>
<keyword evidence="7" id="KW-1185">Reference proteome</keyword>
<evidence type="ECO:0000256" key="1">
    <source>
        <dbReference type="ARBA" id="ARBA00022737"/>
    </source>
</evidence>
<feature type="compositionally biased region" description="Basic and acidic residues" evidence="5">
    <location>
        <begin position="814"/>
        <end position="826"/>
    </location>
</feature>
<feature type="coiled-coil region" evidence="4">
    <location>
        <begin position="3520"/>
        <end position="3631"/>
    </location>
</feature>
<feature type="compositionally biased region" description="Pro residues" evidence="5">
    <location>
        <begin position="2279"/>
        <end position="2290"/>
    </location>
</feature>
<dbReference type="PROSITE" id="PS50088">
    <property type="entry name" value="ANK_REPEAT"/>
    <property type="match status" value="11"/>
</dbReference>
<feature type="compositionally biased region" description="Basic and acidic residues" evidence="5">
    <location>
        <begin position="3266"/>
        <end position="3286"/>
    </location>
</feature>
<feature type="compositionally biased region" description="Polar residues" evidence="5">
    <location>
        <begin position="4112"/>
        <end position="4127"/>
    </location>
</feature>
<feature type="compositionally biased region" description="Basic and acidic residues" evidence="5">
    <location>
        <begin position="2236"/>
        <end position="2275"/>
    </location>
</feature>
<dbReference type="SMART" id="SM00248">
    <property type="entry name" value="ANK"/>
    <property type="match status" value="16"/>
</dbReference>
<dbReference type="GO" id="GO:0006396">
    <property type="term" value="P:RNA processing"/>
    <property type="evidence" value="ECO:0007669"/>
    <property type="project" value="TreeGrafter"/>
</dbReference>
<keyword evidence="1" id="KW-0677">Repeat</keyword>
<keyword evidence="2 3" id="KW-0040">ANK repeat</keyword>
<feature type="repeat" description="ANK" evidence="3">
    <location>
        <begin position="704"/>
        <end position="736"/>
    </location>
</feature>
<dbReference type="Pfam" id="PF12796">
    <property type="entry name" value="Ank_2"/>
    <property type="match status" value="3"/>
</dbReference>
<feature type="coiled-coil region" evidence="4">
    <location>
        <begin position="3183"/>
        <end position="3248"/>
    </location>
</feature>
<feature type="compositionally biased region" description="Polar residues" evidence="5">
    <location>
        <begin position="3394"/>
        <end position="3404"/>
    </location>
</feature>
<feature type="region of interest" description="Disordered" evidence="5">
    <location>
        <begin position="1231"/>
        <end position="1295"/>
    </location>
</feature>
<dbReference type="Gene3D" id="1.25.40.20">
    <property type="entry name" value="Ankyrin repeat-containing domain"/>
    <property type="match status" value="6"/>
</dbReference>
<feature type="compositionally biased region" description="Pro residues" evidence="5">
    <location>
        <begin position="4024"/>
        <end position="4056"/>
    </location>
</feature>
<feature type="compositionally biased region" description="Basic and acidic residues" evidence="5">
    <location>
        <begin position="2474"/>
        <end position="2484"/>
    </location>
</feature>
<evidence type="ECO:0000256" key="5">
    <source>
        <dbReference type="SAM" id="MobiDB-lite"/>
    </source>
</evidence>
<feature type="compositionally biased region" description="Polar residues" evidence="5">
    <location>
        <begin position="2128"/>
        <end position="2138"/>
    </location>
</feature>
<dbReference type="KEGG" id="ptc:phytr_130"/>
<feature type="compositionally biased region" description="Polar residues" evidence="5">
    <location>
        <begin position="1250"/>
        <end position="1288"/>
    </location>
</feature>
<dbReference type="Pfam" id="PF13637">
    <property type="entry name" value="Ank_4"/>
    <property type="match status" value="1"/>
</dbReference>
<dbReference type="EMBL" id="CP027845">
    <property type="protein sequence ID" value="AVP86977.1"/>
    <property type="molecule type" value="Genomic_DNA"/>
</dbReference>
<feature type="compositionally biased region" description="Basic and acidic residues" evidence="5">
    <location>
        <begin position="3792"/>
        <end position="3804"/>
    </location>
</feature>
<feature type="coiled-coil region" evidence="4">
    <location>
        <begin position="2735"/>
        <end position="2765"/>
    </location>
</feature>
<feature type="repeat" description="ANK" evidence="3">
    <location>
        <begin position="103"/>
        <end position="135"/>
    </location>
</feature>
<feature type="compositionally biased region" description="Basic and acidic residues" evidence="5">
    <location>
        <begin position="2380"/>
        <end position="2402"/>
    </location>
</feature>
<feature type="region of interest" description="Disordered" evidence="5">
    <location>
        <begin position="469"/>
        <end position="627"/>
    </location>
</feature>
<proteinExistence type="predicted"/>
<organism evidence="6 7">
    <name type="scientific">Candidatus Phycorickettsia trachydisci</name>
    <dbReference type="NCBI Taxonomy" id="2115978"/>
    <lineage>
        <taxon>Bacteria</taxon>
        <taxon>Pseudomonadati</taxon>
        <taxon>Pseudomonadota</taxon>
        <taxon>Alphaproteobacteria</taxon>
        <taxon>Rickettsiales</taxon>
        <taxon>Rickettsiaceae</taxon>
        <taxon>Candidatus Phycorickettsia</taxon>
    </lineage>
</organism>
<dbReference type="PRINTS" id="PR01415">
    <property type="entry name" value="ANKYRIN"/>
</dbReference>
<feature type="compositionally biased region" description="Polar residues" evidence="5">
    <location>
        <begin position="593"/>
        <end position="609"/>
    </location>
</feature>
<dbReference type="InterPro" id="IPR036770">
    <property type="entry name" value="Ankyrin_rpt-contain_sf"/>
</dbReference>
<feature type="compositionally biased region" description="Polar residues" evidence="5">
    <location>
        <begin position="3288"/>
        <end position="3305"/>
    </location>
</feature>
<feature type="repeat" description="ANK" evidence="3">
    <location>
        <begin position="169"/>
        <end position="201"/>
    </location>
</feature>
<feature type="compositionally biased region" description="Polar residues" evidence="5">
    <location>
        <begin position="431"/>
        <end position="441"/>
    </location>
</feature>
<feature type="compositionally biased region" description="Polar residues" evidence="5">
    <location>
        <begin position="4148"/>
        <end position="4159"/>
    </location>
</feature>
<feature type="repeat" description="ANK" evidence="3">
    <location>
        <begin position="336"/>
        <end position="377"/>
    </location>
</feature>
<feature type="repeat" description="ANK" evidence="3">
    <location>
        <begin position="235"/>
        <end position="268"/>
    </location>
</feature>
<feature type="compositionally biased region" description="Polar residues" evidence="5">
    <location>
        <begin position="4594"/>
        <end position="4615"/>
    </location>
</feature>
<feature type="compositionally biased region" description="Basic and acidic residues" evidence="5">
    <location>
        <begin position="537"/>
        <end position="546"/>
    </location>
</feature>
<feature type="region of interest" description="Disordered" evidence="5">
    <location>
        <begin position="3755"/>
        <end position="3804"/>
    </location>
</feature>
<reference evidence="6 7" key="1">
    <citation type="submission" date="2018-03" db="EMBL/GenBank/DDBJ databases">
        <title>A gene transfer event suggests a long-term partnership between eustigmatophyte algae and a novel lineage of endosymbiotic bacteria.</title>
        <authorList>
            <person name="Yurchenko T."/>
            <person name="Sevcikova T."/>
            <person name="Pribyl P."/>
            <person name="El Karkouri K."/>
            <person name="Klimes V."/>
            <person name="Amaral R."/>
            <person name="Zbrankova V."/>
            <person name="Kim E."/>
            <person name="Raoult D."/>
            <person name="Santos L.M.A."/>
            <person name="Elias M."/>
        </authorList>
    </citation>
    <scope>NUCLEOTIDE SEQUENCE [LARGE SCALE GENOMIC DNA]</scope>
    <source>
        <strain evidence="6">CCALA 838</strain>
    </source>
</reference>
<feature type="compositionally biased region" description="Low complexity" evidence="5">
    <location>
        <begin position="496"/>
        <end position="514"/>
    </location>
</feature>